<dbReference type="RefSeq" id="WP_305011994.1">
    <property type="nucleotide sequence ID" value="NZ_JAUQSX010000006.1"/>
</dbReference>
<evidence type="ECO:0008006" key="4">
    <source>
        <dbReference type="Google" id="ProtNLM"/>
    </source>
</evidence>
<reference evidence="2" key="1">
    <citation type="submission" date="2023-07" db="EMBL/GenBank/DDBJ databases">
        <authorList>
            <person name="Kim M.K."/>
        </authorList>
    </citation>
    <scope>NUCLEOTIDE SEQUENCE</scope>
    <source>
        <strain evidence="2">M29</strain>
    </source>
</reference>
<dbReference type="Proteomes" id="UP001167796">
    <property type="component" value="Unassembled WGS sequence"/>
</dbReference>
<gene>
    <name evidence="2" type="ORF">Q5H92_13170</name>
</gene>
<protein>
    <recommendedName>
        <fullName evidence="4">Lipoprotein</fullName>
    </recommendedName>
</protein>
<evidence type="ECO:0000256" key="1">
    <source>
        <dbReference type="SAM" id="SignalP"/>
    </source>
</evidence>
<comment type="caution">
    <text evidence="2">The sequence shown here is derived from an EMBL/GenBank/DDBJ whole genome shotgun (WGS) entry which is preliminary data.</text>
</comment>
<evidence type="ECO:0000313" key="2">
    <source>
        <dbReference type="EMBL" id="MDO7847317.1"/>
    </source>
</evidence>
<name>A0ABT9ABU1_9BACT</name>
<proteinExistence type="predicted"/>
<dbReference type="EMBL" id="JAUQSX010000006">
    <property type="protein sequence ID" value="MDO7847317.1"/>
    <property type="molecule type" value="Genomic_DNA"/>
</dbReference>
<feature type="chain" id="PRO_5046627693" description="Lipoprotein" evidence="1">
    <location>
        <begin position="18"/>
        <end position="161"/>
    </location>
</feature>
<sequence>MLAKWSFLLAVSSTCCASCSSSKREPLQITVTECVDGFPTQEYDLTTQTMRVHNSQKPDAMIRFTLTAAERETIENKYDELGMERVDKASVLEKECGQIPMPCRTLRVVRGTRTQKLFIRTACGEYTEDGKRTKTFLYTIMRIVEEKAEVKRAAGSDQMFL</sequence>
<evidence type="ECO:0000313" key="3">
    <source>
        <dbReference type="Proteomes" id="UP001167796"/>
    </source>
</evidence>
<feature type="signal peptide" evidence="1">
    <location>
        <begin position="1"/>
        <end position="17"/>
    </location>
</feature>
<organism evidence="2 3">
    <name type="scientific">Hymenobacter mellowenesis</name>
    <dbReference type="NCBI Taxonomy" id="3063995"/>
    <lineage>
        <taxon>Bacteria</taxon>
        <taxon>Pseudomonadati</taxon>
        <taxon>Bacteroidota</taxon>
        <taxon>Cytophagia</taxon>
        <taxon>Cytophagales</taxon>
        <taxon>Hymenobacteraceae</taxon>
        <taxon>Hymenobacter</taxon>
    </lineage>
</organism>
<accession>A0ABT9ABU1</accession>
<keyword evidence="3" id="KW-1185">Reference proteome</keyword>
<keyword evidence="1" id="KW-0732">Signal</keyword>